<dbReference type="PANTHER" id="PTHR12558">
    <property type="entry name" value="CELL DIVISION CYCLE 16,23,27"/>
    <property type="match status" value="1"/>
</dbReference>
<dbReference type="InterPro" id="IPR014923">
    <property type="entry name" value="DUF1802"/>
</dbReference>
<dbReference type="SMART" id="SM00028">
    <property type="entry name" value="TPR"/>
    <property type="match status" value="7"/>
</dbReference>
<evidence type="ECO:0000256" key="2">
    <source>
        <dbReference type="PROSITE-ProRule" id="PRU00339"/>
    </source>
</evidence>
<evidence type="ECO:0000259" key="3">
    <source>
        <dbReference type="Pfam" id="PF17128"/>
    </source>
</evidence>
<protein>
    <recommendedName>
        <fullName evidence="3">DUF5107 domain-containing protein</fullName>
    </recommendedName>
</protein>
<dbReference type="Pfam" id="PF17128">
    <property type="entry name" value="DUF5107"/>
    <property type="match status" value="1"/>
</dbReference>
<dbReference type="InterPro" id="IPR033396">
    <property type="entry name" value="DUF5107"/>
</dbReference>
<feature type="domain" description="DUF5107" evidence="3">
    <location>
        <begin position="39"/>
        <end position="345"/>
    </location>
</feature>
<evidence type="ECO:0000256" key="1">
    <source>
        <dbReference type="ARBA" id="ARBA00022803"/>
    </source>
</evidence>
<dbReference type="Pfam" id="PF08819">
    <property type="entry name" value="DUF1802"/>
    <property type="match status" value="1"/>
</dbReference>
<dbReference type="Gene3D" id="1.25.40.10">
    <property type="entry name" value="Tetratricopeptide repeat domain"/>
    <property type="match status" value="3"/>
</dbReference>
<feature type="repeat" description="TPR" evidence="2">
    <location>
        <begin position="751"/>
        <end position="784"/>
    </location>
</feature>
<evidence type="ECO:0000313" key="4">
    <source>
        <dbReference type="EMBL" id="KAI3428076.1"/>
    </source>
</evidence>
<dbReference type="Proteomes" id="UP001055712">
    <property type="component" value="Unassembled WGS sequence"/>
</dbReference>
<accession>A0A9D4TKB9</accession>
<gene>
    <name evidence="4" type="ORF">D9Q98_006460</name>
</gene>
<sequence length="1279" mass="141406">MSGVTVRREAVVLPTYQPCPADPHPQFIETRVYQGSSGKVYPLPFIDRIEEQKRDQSWDAVWLENEFVQLMVLPELGGRIHIGKDKTSGYNFFYRQDVIKPALVGLAGPWISGGVEFNWPQHHRPSTFMPCDTHIERDEATGAVTVWCSEHEPMSRMKGMHGVCLRPGSSLVELRVRLYNRTPLTQTFLWWANLAVHVNEHYQSFFPPDVRYVADHAKRAMSHFPECKGTYYGVDYSPGTRLDWYKNIPVPTSYMCCGTDKDFFGGYDHGAGCGVVHVACHHISPGKKQWTWGAHEFGYAWDRNLTDEGGPYIELMAGVYTDNQPDFSFLAPYETKTFSQHWFPIRDIGCAQHANLHGAVSLAVVEAGREARVGVAVTAQHEAALITLERQGQAQPLLQVTTALGPDKPFVDTVPLPEGCVAEELTVRVEAAGVQLLLYRPEPQRDDATVPDAATEPPMPQDVASADELYLTGLHLEQYRHPTRDPCLYWREALARDPGDCRCNNALGLWHLRRGELPAAEAHFRTAVARLTARNPNPADGEAHYSLGLALHGLGRRQEAYAALYKATWNYAWRAPAHYALAQIDAAGKNWAAAAQHCRAALATNTDCLQARDLCAAVLRQVGRGEEAAELLRGTRALDPLDWWAAHLEGGQAALRCDTQTALDLSLDYAGAGLYAEALSVLEGHTADPSPGTAPLVHYFQAYFHFQLGQGEEEQQCLAAAAAAPPLYVFPARLEELAILQHAVERAPGDARARYYLGCLLYDKRRYSEAMALWEEAVRLQPEGLPSAWRNLGIAYYNVSQDAERATAAYNHAVALAPDDSRLLYERDQLAKRCRVPPSERLAALEPRMDLVQGRDALAVEVCALYNQLGQPGAAAALLASRRFQPWEGGEGAALGQHVRSQLALGRGALAEGRAEDAVAAFAAALESPHNLGEAKHLLANDSEARYWLGCALDAVGRKEEAATQWEAAAAFQGDFQGMAVCAFSESTLHSALALRRLGREQEARELLGLLLEYAGRLAATPAKIDFFATSLPTMLMFHENLQEQQDIKTQFLEAQARYGLGETATAAELVALVLQRDPAHAQAADLAAEIARADDGEQTILLRKGGIKEPMFKPEARDFLLFKTSFHTEAELLKPAAARRYAAEVQFDPRAQPQLVFETAATVTGAWTTADPDHVLQLLNELHVWGPGFLEKRLRWRQKQPVTILELRAYRLHTPIALPAQDDYWGCFSWLDLGGCQQLPGQLAAAGVPALSDAAFEAKQQLCRRQLALLSDVQELEF</sequence>
<proteinExistence type="predicted"/>
<evidence type="ECO:0000313" key="5">
    <source>
        <dbReference type="Proteomes" id="UP001055712"/>
    </source>
</evidence>
<keyword evidence="1 2" id="KW-0802">TPR repeat</keyword>
<dbReference type="PROSITE" id="PS50005">
    <property type="entry name" value="TPR"/>
    <property type="match status" value="1"/>
</dbReference>
<reference evidence="4" key="1">
    <citation type="journal article" date="2019" name="Plant J.">
        <title>Chlorella vulgaris genome assembly and annotation reveals the molecular basis for metabolic acclimation to high light conditions.</title>
        <authorList>
            <person name="Cecchin M."/>
            <person name="Marcolungo L."/>
            <person name="Rossato M."/>
            <person name="Girolomoni L."/>
            <person name="Cosentino E."/>
            <person name="Cuine S."/>
            <person name="Li-Beisson Y."/>
            <person name="Delledonne M."/>
            <person name="Ballottari M."/>
        </authorList>
    </citation>
    <scope>NUCLEOTIDE SEQUENCE</scope>
    <source>
        <strain evidence="4">211/11P</strain>
    </source>
</reference>
<organism evidence="4 5">
    <name type="scientific">Chlorella vulgaris</name>
    <name type="common">Green alga</name>
    <dbReference type="NCBI Taxonomy" id="3077"/>
    <lineage>
        <taxon>Eukaryota</taxon>
        <taxon>Viridiplantae</taxon>
        <taxon>Chlorophyta</taxon>
        <taxon>core chlorophytes</taxon>
        <taxon>Trebouxiophyceae</taxon>
        <taxon>Chlorellales</taxon>
        <taxon>Chlorellaceae</taxon>
        <taxon>Chlorella clade</taxon>
        <taxon>Chlorella</taxon>
    </lineage>
</organism>
<comment type="caution">
    <text evidence="4">The sequence shown here is derived from an EMBL/GenBank/DDBJ whole genome shotgun (WGS) entry which is preliminary data.</text>
</comment>
<dbReference type="InterPro" id="IPR011990">
    <property type="entry name" value="TPR-like_helical_dom_sf"/>
</dbReference>
<keyword evidence="5" id="KW-1185">Reference proteome</keyword>
<dbReference type="PANTHER" id="PTHR12558:SF33">
    <property type="entry name" value="BLL7664 PROTEIN"/>
    <property type="match status" value="1"/>
</dbReference>
<name>A0A9D4TKB9_CHLVU</name>
<dbReference type="EMBL" id="SIDB01000009">
    <property type="protein sequence ID" value="KAI3428076.1"/>
    <property type="molecule type" value="Genomic_DNA"/>
</dbReference>
<reference evidence="4" key="2">
    <citation type="submission" date="2020-11" db="EMBL/GenBank/DDBJ databases">
        <authorList>
            <person name="Cecchin M."/>
            <person name="Marcolungo L."/>
            <person name="Rossato M."/>
            <person name="Girolomoni L."/>
            <person name="Cosentino E."/>
            <person name="Cuine S."/>
            <person name="Li-Beisson Y."/>
            <person name="Delledonne M."/>
            <person name="Ballottari M."/>
        </authorList>
    </citation>
    <scope>NUCLEOTIDE SEQUENCE</scope>
    <source>
        <strain evidence="4">211/11P</strain>
        <tissue evidence="4">Whole cell</tissue>
    </source>
</reference>
<dbReference type="SUPFAM" id="SSF48452">
    <property type="entry name" value="TPR-like"/>
    <property type="match status" value="3"/>
</dbReference>
<dbReference type="OrthoDB" id="1926212at2759"/>
<dbReference type="InterPro" id="IPR019734">
    <property type="entry name" value="TPR_rpt"/>
</dbReference>
<dbReference type="AlphaFoldDB" id="A0A9D4TKB9"/>